<dbReference type="Pfam" id="PF00806">
    <property type="entry name" value="PUF"/>
    <property type="match status" value="8"/>
</dbReference>
<dbReference type="SUPFAM" id="SSF48371">
    <property type="entry name" value="ARM repeat"/>
    <property type="match status" value="1"/>
</dbReference>
<dbReference type="Proteomes" id="UP001157006">
    <property type="component" value="Chromosome 2"/>
</dbReference>
<protein>
    <recommendedName>
        <fullName evidence="5">PUM-HD domain-containing protein</fullName>
    </recommendedName>
</protein>
<keyword evidence="3" id="KW-0694">RNA-binding</keyword>
<dbReference type="AlphaFoldDB" id="A0AAV0ZMI8"/>
<evidence type="ECO:0000259" key="5">
    <source>
        <dbReference type="PROSITE" id="PS50303"/>
    </source>
</evidence>
<dbReference type="SMART" id="SM00025">
    <property type="entry name" value="Pumilio"/>
    <property type="match status" value="7"/>
</dbReference>
<dbReference type="InterPro" id="IPR016024">
    <property type="entry name" value="ARM-type_fold"/>
</dbReference>
<feature type="repeat" description="Pumilio" evidence="4">
    <location>
        <begin position="267"/>
        <end position="302"/>
    </location>
</feature>
<organism evidence="6 7">
    <name type="scientific">Vicia faba</name>
    <name type="common">Broad bean</name>
    <name type="synonym">Faba vulgaris</name>
    <dbReference type="NCBI Taxonomy" id="3906"/>
    <lineage>
        <taxon>Eukaryota</taxon>
        <taxon>Viridiplantae</taxon>
        <taxon>Streptophyta</taxon>
        <taxon>Embryophyta</taxon>
        <taxon>Tracheophyta</taxon>
        <taxon>Spermatophyta</taxon>
        <taxon>Magnoliopsida</taxon>
        <taxon>eudicotyledons</taxon>
        <taxon>Gunneridae</taxon>
        <taxon>Pentapetalae</taxon>
        <taxon>rosids</taxon>
        <taxon>fabids</taxon>
        <taxon>Fabales</taxon>
        <taxon>Fabaceae</taxon>
        <taxon>Papilionoideae</taxon>
        <taxon>50 kb inversion clade</taxon>
        <taxon>NPAAA clade</taxon>
        <taxon>Hologalegina</taxon>
        <taxon>IRL clade</taxon>
        <taxon>Fabeae</taxon>
        <taxon>Vicia</taxon>
    </lineage>
</organism>
<dbReference type="PANTHER" id="PTHR12537:SF129">
    <property type="entry name" value="PUMILIO HOMOLOG 15-LIKE"/>
    <property type="match status" value="1"/>
</dbReference>
<evidence type="ECO:0000256" key="3">
    <source>
        <dbReference type="ARBA" id="ARBA00022884"/>
    </source>
</evidence>
<gene>
    <name evidence="6" type="ORF">VFH_II157560</name>
</gene>
<dbReference type="GO" id="GO:0003729">
    <property type="term" value="F:mRNA binding"/>
    <property type="evidence" value="ECO:0007669"/>
    <property type="project" value="TreeGrafter"/>
</dbReference>
<dbReference type="InterPro" id="IPR011989">
    <property type="entry name" value="ARM-like"/>
</dbReference>
<evidence type="ECO:0000256" key="2">
    <source>
        <dbReference type="ARBA" id="ARBA00022845"/>
    </source>
</evidence>
<keyword evidence="7" id="KW-1185">Reference proteome</keyword>
<reference evidence="6 7" key="1">
    <citation type="submission" date="2023-01" db="EMBL/GenBank/DDBJ databases">
        <authorList>
            <person name="Kreplak J."/>
        </authorList>
    </citation>
    <scope>NUCLEOTIDE SEQUENCE [LARGE SCALE GENOMIC DNA]</scope>
</reference>
<dbReference type="GO" id="GO:0005737">
    <property type="term" value="C:cytoplasm"/>
    <property type="evidence" value="ECO:0007669"/>
    <property type="project" value="TreeGrafter"/>
</dbReference>
<dbReference type="PANTHER" id="PTHR12537">
    <property type="entry name" value="RNA BINDING PROTEIN PUMILIO-RELATED"/>
    <property type="match status" value="1"/>
</dbReference>
<evidence type="ECO:0000256" key="1">
    <source>
        <dbReference type="ARBA" id="ARBA00022737"/>
    </source>
</evidence>
<keyword evidence="1" id="KW-0677">Repeat</keyword>
<feature type="repeat" description="Pumilio" evidence="4">
    <location>
        <begin position="231"/>
        <end position="266"/>
    </location>
</feature>
<dbReference type="InterPro" id="IPR033133">
    <property type="entry name" value="PUM-HD"/>
</dbReference>
<proteinExistence type="predicted"/>
<feature type="repeat" description="Pumilio" evidence="4">
    <location>
        <begin position="81"/>
        <end position="119"/>
    </location>
</feature>
<keyword evidence="2" id="KW-0810">Translation regulation</keyword>
<dbReference type="GO" id="GO:0006417">
    <property type="term" value="P:regulation of translation"/>
    <property type="evidence" value="ECO:0007669"/>
    <property type="project" value="UniProtKB-KW"/>
</dbReference>
<accession>A0AAV0ZMI8</accession>
<dbReference type="EMBL" id="OX451737">
    <property type="protein sequence ID" value="CAI8599061.1"/>
    <property type="molecule type" value="Genomic_DNA"/>
</dbReference>
<sequence length="378" mass="43325">MEEINPISTGFFTSGSNIWNNDYGSLPYEGYSVMEMASMRVLTPPWRGCVVSMAMDYLDCQYLQAVIEEGDPTYVAMILSEIKDYLHQLMKHQFGNYLIQKIFEAKKGITNIQIDSIVYLIIYDTHKLRDVCKNNHGTRVMQIMLENIKCPVTKYAVLYMMKPIIDELMKNVNGGYVIMQCVKVFPPTLKKVILDELAKYCVEIATHKIGCSVLQTCLKDSEILAMGLITSIISNAMLLAEDCYGNYVVQFVIKMKFPLVNKRMIAELCGKFVRLSMNKHASNVVEDLMKCSNQDDVNAIVEELIKSTGFLNVIQDPYGNYVAQRALKCTKGYLRRKLSFTIRSYRIELQNHPHGKIVLDNAKSSKRRFLYLKDHNNF</sequence>
<evidence type="ECO:0000313" key="7">
    <source>
        <dbReference type="Proteomes" id="UP001157006"/>
    </source>
</evidence>
<dbReference type="Gene3D" id="1.25.10.10">
    <property type="entry name" value="Leucine-rich Repeat Variant"/>
    <property type="match status" value="1"/>
</dbReference>
<dbReference type="PROSITE" id="PS50302">
    <property type="entry name" value="PUM"/>
    <property type="match status" value="3"/>
</dbReference>
<dbReference type="PROSITE" id="PS50303">
    <property type="entry name" value="PUM_HD"/>
    <property type="match status" value="1"/>
</dbReference>
<evidence type="ECO:0000313" key="6">
    <source>
        <dbReference type="EMBL" id="CAI8599061.1"/>
    </source>
</evidence>
<feature type="domain" description="PUM-HD" evidence="5">
    <location>
        <begin position="22"/>
        <end position="366"/>
    </location>
</feature>
<name>A0AAV0ZMI8_VICFA</name>
<evidence type="ECO:0000256" key="4">
    <source>
        <dbReference type="PROSITE-ProRule" id="PRU00317"/>
    </source>
</evidence>
<dbReference type="InterPro" id="IPR001313">
    <property type="entry name" value="Pumilio_RNA-bd_rpt"/>
</dbReference>